<dbReference type="PRINTS" id="PR01099">
    <property type="entry name" value="HYETHTZKNASE"/>
</dbReference>
<evidence type="ECO:0000256" key="3">
    <source>
        <dbReference type="ARBA" id="ARBA00003814"/>
    </source>
</evidence>
<evidence type="ECO:0000313" key="20">
    <source>
        <dbReference type="Proteomes" id="UP000654913"/>
    </source>
</evidence>
<dbReference type="FunFam" id="3.40.1190.20:FF:000042">
    <property type="entry name" value="Probable thiamine biosynthetic bifunctional enzyme"/>
    <property type="match status" value="1"/>
</dbReference>
<keyword evidence="20" id="KW-1185">Reference proteome</keyword>
<dbReference type="KEGG" id="apuu:APUU_40500S"/>
<dbReference type="Gene3D" id="3.20.20.70">
    <property type="entry name" value="Aldolase class I"/>
    <property type="match status" value="1"/>
</dbReference>
<evidence type="ECO:0000256" key="13">
    <source>
        <dbReference type="ARBA" id="ARBA00047334"/>
    </source>
</evidence>
<dbReference type="InterPro" id="IPR034291">
    <property type="entry name" value="TMP_synthase"/>
</dbReference>
<name>A0A7R8AM79_9EURO</name>
<organism evidence="19 20">
    <name type="scientific">Aspergillus puulaauensis</name>
    <dbReference type="NCBI Taxonomy" id="1220207"/>
    <lineage>
        <taxon>Eukaryota</taxon>
        <taxon>Fungi</taxon>
        <taxon>Dikarya</taxon>
        <taxon>Ascomycota</taxon>
        <taxon>Pezizomycotina</taxon>
        <taxon>Eurotiomycetes</taxon>
        <taxon>Eurotiomycetidae</taxon>
        <taxon>Eurotiales</taxon>
        <taxon>Aspergillaceae</taxon>
        <taxon>Aspergillus</taxon>
    </lineage>
</organism>
<dbReference type="PANTHER" id="PTHR20857:SF23">
    <property type="entry name" value="THIAMINE BIOSYNTHETIC BIFUNCTIONAL ENZYME"/>
    <property type="match status" value="1"/>
</dbReference>
<comment type="pathway">
    <text evidence="4">Cofactor biosynthesis; thiamine diphosphate biosynthesis; 4-methyl-5-(2-phosphoethyl)-thiazole from 5-(2-hydroxyethyl)-4-methylthiazole: step 1/1.</text>
</comment>
<evidence type="ECO:0000256" key="4">
    <source>
        <dbReference type="ARBA" id="ARBA00004868"/>
    </source>
</evidence>
<dbReference type="Proteomes" id="UP000654913">
    <property type="component" value="Chromosome 4"/>
</dbReference>
<dbReference type="OrthoDB" id="4994at2759"/>
<comment type="catalytic activity">
    <reaction evidence="15">
        <text>2-[(2R,5Z)-2-carboxy-4-methylthiazol-5(2H)-ylidene]ethyl phosphate + 4-amino-2-methyl-5-(diphosphooxymethyl)pyrimidine + 2 H(+) = thiamine phosphate + CO2 + diphosphate</text>
        <dbReference type="Rhea" id="RHEA:47844"/>
        <dbReference type="ChEBI" id="CHEBI:15378"/>
        <dbReference type="ChEBI" id="CHEBI:16526"/>
        <dbReference type="ChEBI" id="CHEBI:33019"/>
        <dbReference type="ChEBI" id="CHEBI:37575"/>
        <dbReference type="ChEBI" id="CHEBI:57841"/>
        <dbReference type="ChEBI" id="CHEBI:62899"/>
        <dbReference type="EC" id="2.5.1.3"/>
    </reaction>
</comment>
<dbReference type="HAMAP" id="MF_00228">
    <property type="entry name" value="Thz_kinase"/>
    <property type="match status" value="1"/>
</dbReference>
<dbReference type="SUPFAM" id="SSF53613">
    <property type="entry name" value="Ribokinase-like"/>
    <property type="match status" value="1"/>
</dbReference>
<dbReference type="PANTHER" id="PTHR20857">
    <property type="entry name" value="THIAMINE-PHOSPHATE PYROPHOSPHORYLASE"/>
    <property type="match status" value="1"/>
</dbReference>
<dbReference type="InterPro" id="IPR029056">
    <property type="entry name" value="Ribokinase-like"/>
</dbReference>
<evidence type="ECO:0000256" key="6">
    <source>
        <dbReference type="ARBA" id="ARBA00022679"/>
    </source>
</evidence>
<comment type="cofactor">
    <cofactor evidence="2">
        <name>Mg(2+)</name>
        <dbReference type="ChEBI" id="CHEBI:18420"/>
    </cofactor>
</comment>
<comment type="catalytic activity">
    <reaction evidence="13">
        <text>4-methyl-5-(2-phosphooxyethyl)-thiazole + 4-amino-2-methyl-5-(diphosphooxymethyl)pyrimidine + H(+) = thiamine phosphate + diphosphate</text>
        <dbReference type="Rhea" id="RHEA:22328"/>
        <dbReference type="ChEBI" id="CHEBI:15378"/>
        <dbReference type="ChEBI" id="CHEBI:33019"/>
        <dbReference type="ChEBI" id="CHEBI:37575"/>
        <dbReference type="ChEBI" id="CHEBI:57841"/>
        <dbReference type="ChEBI" id="CHEBI:58296"/>
        <dbReference type="EC" id="2.5.1.3"/>
    </reaction>
</comment>
<dbReference type="InterPro" id="IPR022998">
    <property type="entry name" value="ThiamineP_synth_TenI"/>
</dbReference>
<evidence type="ECO:0000256" key="7">
    <source>
        <dbReference type="ARBA" id="ARBA00022723"/>
    </source>
</evidence>
<dbReference type="InterPro" id="IPR036206">
    <property type="entry name" value="ThiamineP_synth_sf"/>
</dbReference>
<dbReference type="EMBL" id="AP024446">
    <property type="protein sequence ID" value="BCS24056.1"/>
    <property type="molecule type" value="Genomic_DNA"/>
</dbReference>
<comment type="pathway">
    <text evidence="5">Cofactor biosynthesis; thiamine diphosphate biosynthesis; thiamine phosphate from 4-amino-2-methyl-5-diphosphomethylpyrimidine and 4-methyl-5-(2-phosphoethyl)-thiazole: step 1/1.</text>
</comment>
<comment type="function">
    <text evidence="3">Condenses 4-methyl-5-(beta-hydroxyethyl)thiazole monophosphate (THZ-P) and 2-methyl-4-amino-5-hydroxymethyl pyrimidine pyrophosphate (HMP-PP) to form thiamine monophosphate (TMP).</text>
</comment>
<evidence type="ECO:0000256" key="11">
    <source>
        <dbReference type="ARBA" id="ARBA00022842"/>
    </source>
</evidence>
<dbReference type="GO" id="GO:0000287">
    <property type="term" value="F:magnesium ion binding"/>
    <property type="evidence" value="ECO:0007669"/>
    <property type="project" value="InterPro"/>
</dbReference>
<keyword evidence="8" id="KW-0547">Nucleotide-binding</keyword>
<dbReference type="UniPathway" id="UPA00060">
    <property type="reaction ID" value="UER00139"/>
</dbReference>
<dbReference type="RefSeq" id="XP_041556250.1">
    <property type="nucleotide sequence ID" value="XM_041703578.1"/>
</dbReference>
<reference evidence="19" key="2">
    <citation type="submission" date="2021-02" db="EMBL/GenBank/DDBJ databases">
        <title>Aspergillus puulaauensis MK2 genome sequence.</title>
        <authorList>
            <person name="Futagami T."/>
            <person name="Mori K."/>
            <person name="Kadooka C."/>
            <person name="Tanaka T."/>
        </authorList>
    </citation>
    <scope>NUCLEOTIDE SEQUENCE</scope>
    <source>
        <strain evidence="19">MK2</strain>
    </source>
</reference>
<dbReference type="HAMAP" id="MF_00097">
    <property type="entry name" value="TMP_synthase"/>
    <property type="match status" value="1"/>
</dbReference>
<dbReference type="Pfam" id="PF02110">
    <property type="entry name" value="HK"/>
    <property type="match status" value="1"/>
</dbReference>
<evidence type="ECO:0000256" key="1">
    <source>
        <dbReference type="ARBA" id="ARBA00001771"/>
    </source>
</evidence>
<dbReference type="NCBIfam" id="NF006830">
    <property type="entry name" value="PRK09355.1"/>
    <property type="match status" value="1"/>
</dbReference>
<dbReference type="Pfam" id="PF02581">
    <property type="entry name" value="TMP-TENI"/>
    <property type="match status" value="1"/>
</dbReference>
<evidence type="ECO:0000256" key="17">
    <source>
        <dbReference type="ARBA" id="ARBA00061283"/>
    </source>
</evidence>
<dbReference type="CDD" id="cd01170">
    <property type="entry name" value="THZ_kinase"/>
    <property type="match status" value="1"/>
</dbReference>
<dbReference type="AlphaFoldDB" id="A0A7R8AM79"/>
<keyword evidence="7" id="KW-0479">Metal-binding</keyword>
<evidence type="ECO:0000256" key="5">
    <source>
        <dbReference type="ARBA" id="ARBA00005165"/>
    </source>
</evidence>
<evidence type="ECO:0000256" key="8">
    <source>
        <dbReference type="ARBA" id="ARBA00022741"/>
    </source>
</evidence>
<keyword evidence="12" id="KW-0784">Thiamine biosynthesis</keyword>
<sequence length="519" mass="54415">MKIDLSVYLVTDSTDPILKGRDLCAVVEEAVKGGVTVVQYRDKKSDTGVQIETARKLHQITKAHGVPLIINDRVDVALAIGAEGVHLGQDDMLISEAKKLLPKDAIIGISASSIEEAQAAVAAGADYLGIGTLFATPTKTNTKSIIGTSGVQAILESIAESGKSVGTVCIGGINLSNVQRVLYQGSSPLKRLDGAAIVSAIIAADDPKAAAAELAQAIVTPPPFVRKSEGPVVRETSAMIESVPHIVQNLVEVHPLVHNMINFVVANFVANVTLAIGASPIMSPYGDEATDLCQFDGALLINMGTLTSQSPSEYLKAIKAYNQRGNPVVYDPVGAGATEIRRGVVKQLLAGGYFDLIKGNEGEIRQVSGSTAVKQRGVDSGPSALDAQAKARLARDLARREKNIVLLTGTTDYISDGERVVAVENGHELLGQITGTGCAVGTVAGCFIATHPTDKLLAVLSALLMYEIAAENAAAKDDVRGPGSFAPAFIDELYAIRQAALKGDHSWYAGRAKVHEVSL</sequence>
<keyword evidence="9" id="KW-0418">Kinase</keyword>
<dbReference type="GO" id="GO:0009229">
    <property type="term" value="P:thiamine diphosphate biosynthetic process"/>
    <property type="evidence" value="ECO:0007669"/>
    <property type="project" value="UniProtKB-UniPathway"/>
</dbReference>
<dbReference type="FunFam" id="3.20.20.70:FF:000104">
    <property type="entry name" value="Thiamine biosynthetic bifunctional enzyme"/>
    <property type="match status" value="1"/>
</dbReference>
<reference evidence="19" key="1">
    <citation type="submission" date="2021-01" db="EMBL/GenBank/DDBJ databases">
        <authorList>
            <consortium name="Aspergillus puulaauensis MK2 genome sequencing consortium"/>
            <person name="Kazuki M."/>
            <person name="Futagami T."/>
        </authorList>
    </citation>
    <scope>NUCLEOTIDE SEQUENCE</scope>
    <source>
        <strain evidence="19">MK2</strain>
    </source>
</reference>
<dbReference type="InterPro" id="IPR000417">
    <property type="entry name" value="Hyethyz_kinase"/>
</dbReference>
<evidence type="ECO:0000256" key="9">
    <source>
        <dbReference type="ARBA" id="ARBA00022777"/>
    </source>
</evidence>
<protein>
    <recommendedName>
        <fullName evidence="18">Thiamine phosphate synthase/TenI domain-containing protein</fullName>
    </recommendedName>
</protein>
<dbReference type="GO" id="GO:0005737">
    <property type="term" value="C:cytoplasm"/>
    <property type="evidence" value="ECO:0007669"/>
    <property type="project" value="TreeGrafter"/>
</dbReference>
<dbReference type="InterPro" id="IPR013785">
    <property type="entry name" value="Aldolase_TIM"/>
</dbReference>
<dbReference type="SUPFAM" id="SSF51391">
    <property type="entry name" value="Thiamin phosphate synthase"/>
    <property type="match status" value="1"/>
</dbReference>
<dbReference type="GeneID" id="64974061"/>
<comment type="similarity">
    <text evidence="17">In the N-terminal section; belongs to the thiamine-phosphate synthase family.</text>
</comment>
<comment type="catalytic activity">
    <reaction evidence="1">
        <text>5-(2-hydroxyethyl)-4-methylthiazole + ATP = 4-methyl-5-(2-phosphooxyethyl)-thiazole + ADP + H(+)</text>
        <dbReference type="Rhea" id="RHEA:24212"/>
        <dbReference type="ChEBI" id="CHEBI:15378"/>
        <dbReference type="ChEBI" id="CHEBI:17957"/>
        <dbReference type="ChEBI" id="CHEBI:30616"/>
        <dbReference type="ChEBI" id="CHEBI:58296"/>
        <dbReference type="ChEBI" id="CHEBI:456216"/>
        <dbReference type="EC" id="2.7.1.50"/>
    </reaction>
</comment>
<dbReference type="NCBIfam" id="TIGR00694">
    <property type="entry name" value="thiM"/>
    <property type="match status" value="1"/>
</dbReference>
<comment type="similarity">
    <text evidence="16">In the C-terminal section; belongs to the Thz kinase family.</text>
</comment>
<dbReference type="CDD" id="cd00564">
    <property type="entry name" value="TMP_TenI"/>
    <property type="match status" value="1"/>
</dbReference>
<dbReference type="GO" id="GO:0004417">
    <property type="term" value="F:hydroxyethylthiazole kinase activity"/>
    <property type="evidence" value="ECO:0007669"/>
    <property type="project" value="UniProtKB-EC"/>
</dbReference>
<evidence type="ECO:0000256" key="2">
    <source>
        <dbReference type="ARBA" id="ARBA00001946"/>
    </source>
</evidence>
<evidence type="ECO:0000256" key="14">
    <source>
        <dbReference type="ARBA" id="ARBA00047851"/>
    </source>
</evidence>
<comment type="catalytic activity">
    <reaction evidence="14">
        <text>2-(2-carboxy-4-methylthiazol-5-yl)ethyl phosphate + 4-amino-2-methyl-5-(diphosphooxymethyl)pyrimidine + 2 H(+) = thiamine phosphate + CO2 + diphosphate</text>
        <dbReference type="Rhea" id="RHEA:47848"/>
        <dbReference type="ChEBI" id="CHEBI:15378"/>
        <dbReference type="ChEBI" id="CHEBI:16526"/>
        <dbReference type="ChEBI" id="CHEBI:33019"/>
        <dbReference type="ChEBI" id="CHEBI:37575"/>
        <dbReference type="ChEBI" id="CHEBI:57841"/>
        <dbReference type="ChEBI" id="CHEBI:62890"/>
        <dbReference type="EC" id="2.5.1.3"/>
    </reaction>
</comment>
<keyword evidence="10" id="KW-0067">ATP-binding</keyword>
<evidence type="ECO:0000256" key="10">
    <source>
        <dbReference type="ARBA" id="ARBA00022840"/>
    </source>
</evidence>
<dbReference type="Gene3D" id="3.40.1190.20">
    <property type="match status" value="1"/>
</dbReference>
<evidence type="ECO:0000259" key="18">
    <source>
        <dbReference type="Pfam" id="PF02581"/>
    </source>
</evidence>
<keyword evidence="11" id="KW-0460">Magnesium</keyword>
<evidence type="ECO:0000256" key="12">
    <source>
        <dbReference type="ARBA" id="ARBA00022977"/>
    </source>
</evidence>
<feature type="domain" description="Thiamine phosphate synthase/TenI" evidence="18">
    <location>
        <begin position="7"/>
        <end position="201"/>
    </location>
</feature>
<dbReference type="NCBIfam" id="TIGR00693">
    <property type="entry name" value="thiE"/>
    <property type="match status" value="1"/>
</dbReference>
<keyword evidence="6" id="KW-0808">Transferase</keyword>
<dbReference type="GO" id="GO:0009228">
    <property type="term" value="P:thiamine biosynthetic process"/>
    <property type="evidence" value="ECO:0007669"/>
    <property type="project" value="UniProtKB-KW"/>
</dbReference>
<dbReference type="GO" id="GO:0005524">
    <property type="term" value="F:ATP binding"/>
    <property type="evidence" value="ECO:0007669"/>
    <property type="project" value="UniProtKB-KW"/>
</dbReference>
<proteinExistence type="inferred from homology"/>
<evidence type="ECO:0000256" key="16">
    <source>
        <dbReference type="ARBA" id="ARBA00061146"/>
    </source>
</evidence>
<dbReference type="GO" id="GO:0004789">
    <property type="term" value="F:thiamine-phosphate diphosphorylase activity"/>
    <property type="evidence" value="ECO:0007669"/>
    <property type="project" value="UniProtKB-EC"/>
</dbReference>
<accession>A0A7R8AM79</accession>
<evidence type="ECO:0000256" key="15">
    <source>
        <dbReference type="ARBA" id="ARBA00047883"/>
    </source>
</evidence>
<evidence type="ECO:0000313" key="19">
    <source>
        <dbReference type="EMBL" id="BCS24056.1"/>
    </source>
</evidence>
<gene>
    <name evidence="19" type="ORF">APUU_40500S</name>
</gene>